<evidence type="ECO:0000313" key="4">
    <source>
        <dbReference type="Proteomes" id="UP000515971"/>
    </source>
</evidence>
<evidence type="ECO:0000259" key="2">
    <source>
        <dbReference type="Pfam" id="PF13628"/>
    </source>
</evidence>
<dbReference type="EMBL" id="CP060718">
    <property type="protein sequence ID" value="QNN67497.1"/>
    <property type="molecule type" value="Genomic_DNA"/>
</dbReference>
<dbReference type="InterPro" id="IPR012347">
    <property type="entry name" value="Ferritin-like"/>
</dbReference>
<dbReference type="AlphaFoldDB" id="A0A7G9SI22"/>
<dbReference type="PANTHER" id="PTHR38593:SF1">
    <property type="entry name" value="BLR2558 PROTEIN"/>
    <property type="match status" value="1"/>
</dbReference>
<accession>A0A7G9SI22</accession>
<evidence type="ECO:0000256" key="1">
    <source>
        <dbReference type="SAM" id="SignalP"/>
    </source>
</evidence>
<reference evidence="3 4" key="1">
    <citation type="submission" date="2020-08" db="EMBL/GenBank/DDBJ databases">
        <title>Genome sequence of Sphingomonas lutea KCTC 23642T.</title>
        <authorList>
            <person name="Hyun D.-W."/>
            <person name="Bae J.-W."/>
        </authorList>
    </citation>
    <scope>NUCLEOTIDE SEQUENCE [LARGE SCALE GENOMIC DNA]</scope>
    <source>
        <strain evidence="3 4">KCTC 23642</strain>
    </source>
</reference>
<keyword evidence="1" id="KW-0732">Signal</keyword>
<name>A0A7G9SI22_9SPHN</name>
<feature type="chain" id="PRO_5028830128" evidence="1">
    <location>
        <begin position="18"/>
        <end position="183"/>
    </location>
</feature>
<protein>
    <submittedName>
        <fullName evidence="3">DUF4142 domain-containing protein</fullName>
    </submittedName>
</protein>
<dbReference type="PROSITE" id="PS51257">
    <property type="entry name" value="PROKAR_LIPOPROTEIN"/>
    <property type="match status" value="1"/>
</dbReference>
<dbReference type="Gene3D" id="1.20.1260.10">
    <property type="match status" value="1"/>
</dbReference>
<dbReference type="Pfam" id="PF13628">
    <property type="entry name" value="DUF4142"/>
    <property type="match status" value="1"/>
</dbReference>
<dbReference type="InterPro" id="IPR025419">
    <property type="entry name" value="DUF4142"/>
</dbReference>
<sequence>MRKTLIHLAVLGLPLLAAGCGGSDRPPPLAASTAARPLAATAAPAGPAISAAAYISNAASIDLFAVRSANVALQRSTNLRTREFASMMVAAHRGTAAQLSLAGRRLNLLPGADLMPRHDAMMAQLVAAGDFDATYRALQLQVHQDALTLHRNFAARGASPTLRPVAAAAVPIIERHLRLLRTL</sequence>
<proteinExistence type="predicted"/>
<feature type="domain" description="DUF4142" evidence="2">
    <location>
        <begin position="51"/>
        <end position="182"/>
    </location>
</feature>
<dbReference type="Proteomes" id="UP000515971">
    <property type="component" value="Chromosome"/>
</dbReference>
<evidence type="ECO:0000313" key="3">
    <source>
        <dbReference type="EMBL" id="QNN67497.1"/>
    </source>
</evidence>
<gene>
    <name evidence="3" type="ORF">H9L13_00550</name>
</gene>
<dbReference type="RefSeq" id="WP_187538100.1">
    <property type="nucleotide sequence ID" value="NZ_BAABJT010000001.1"/>
</dbReference>
<keyword evidence="4" id="KW-1185">Reference proteome</keyword>
<dbReference type="KEGG" id="slut:H9L13_00550"/>
<feature type="signal peptide" evidence="1">
    <location>
        <begin position="1"/>
        <end position="17"/>
    </location>
</feature>
<dbReference type="PANTHER" id="PTHR38593">
    <property type="entry name" value="BLR2558 PROTEIN"/>
    <property type="match status" value="1"/>
</dbReference>
<organism evidence="3 4">
    <name type="scientific">Sphingomonas lutea</name>
    <dbReference type="NCBI Taxonomy" id="1045317"/>
    <lineage>
        <taxon>Bacteria</taxon>
        <taxon>Pseudomonadati</taxon>
        <taxon>Pseudomonadota</taxon>
        <taxon>Alphaproteobacteria</taxon>
        <taxon>Sphingomonadales</taxon>
        <taxon>Sphingomonadaceae</taxon>
        <taxon>Sphingomonas</taxon>
    </lineage>
</organism>